<accession>A0A291G9Z8</accession>
<name>A0A291G9Z8_9RHOB</name>
<keyword evidence="2" id="KW-1185">Reference proteome</keyword>
<dbReference type="RefSeq" id="WP_096805139.1">
    <property type="nucleotide sequence ID" value="NZ_CP022196.1"/>
</dbReference>
<sequence>MLSVHVFYDDILSRIAEPPLWFDEHAVPRYADFSPEQAAKISAQEVVLLLIRCQACRRDFRVALSSSEAKPVLAPKIEARTLRFGDPPNVRCCSTGPTMNSISVQVLEYWFKPQIHGRLGPEVGFEAWAAQREFARDPKFERVFSAR</sequence>
<proteinExistence type="predicted"/>
<gene>
    <name evidence="1" type="ORF">CEW89_05025</name>
</gene>
<dbReference type="Proteomes" id="UP000217935">
    <property type="component" value="Chromosome"/>
</dbReference>
<dbReference type="AlphaFoldDB" id="A0A291G9Z8"/>
<dbReference type="OrthoDB" id="7450862at2"/>
<dbReference type="KEGG" id="ceh:CEW89_05025"/>
<evidence type="ECO:0000313" key="2">
    <source>
        <dbReference type="Proteomes" id="UP000217935"/>
    </source>
</evidence>
<reference evidence="1 2" key="1">
    <citation type="submission" date="2017-06" db="EMBL/GenBank/DDBJ databases">
        <title>Celeribacter sp. TSPH2 complete genome sequence.</title>
        <authorList>
            <person name="Woo J.-H."/>
            <person name="Kim H.-S."/>
        </authorList>
    </citation>
    <scope>NUCLEOTIDE SEQUENCE [LARGE SCALE GENOMIC DNA]</scope>
    <source>
        <strain evidence="1 2">TSPH2</strain>
    </source>
</reference>
<protein>
    <submittedName>
        <fullName evidence="1">Uncharacterized protein</fullName>
    </submittedName>
</protein>
<dbReference type="EMBL" id="CP022196">
    <property type="protein sequence ID" value="ATG46987.1"/>
    <property type="molecule type" value="Genomic_DNA"/>
</dbReference>
<organism evidence="1 2">
    <name type="scientific">Celeribacter ethanolicus</name>
    <dbReference type="NCBI Taxonomy" id="1758178"/>
    <lineage>
        <taxon>Bacteria</taxon>
        <taxon>Pseudomonadati</taxon>
        <taxon>Pseudomonadota</taxon>
        <taxon>Alphaproteobacteria</taxon>
        <taxon>Rhodobacterales</taxon>
        <taxon>Roseobacteraceae</taxon>
        <taxon>Celeribacter</taxon>
    </lineage>
</organism>
<evidence type="ECO:0000313" key="1">
    <source>
        <dbReference type="EMBL" id="ATG46987.1"/>
    </source>
</evidence>